<evidence type="ECO:0000256" key="4">
    <source>
        <dbReference type="ARBA" id="ARBA00022679"/>
    </source>
</evidence>
<proteinExistence type="predicted"/>
<dbReference type="PROSITE" id="PS51464">
    <property type="entry name" value="SIS"/>
    <property type="match status" value="2"/>
</dbReference>
<accession>H2C815</accession>
<name>H2C815_9CREN</name>
<dbReference type="PANTHER" id="PTHR10937:SF0">
    <property type="entry name" value="GLUTAMINE--FRUCTOSE-6-PHOSPHATE TRANSAMINASE (ISOMERIZING)"/>
    <property type="match status" value="1"/>
</dbReference>
<dbReference type="EMBL" id="JH597770">
    <property type="protein sequence ID" value="EHP68291.1"/>
    <property type="molecule type" value="Genomic_DNA"/>
</dbReference>
<dbReference type="InterPro" id="IPR035466">
    <property type="entry name" value="GlmS/AgaS_SIS"/>
</dbReference>
<dbReference type="InterPro" id="IPR017932">
    <property type="entry name" value="GATase_2_dom"/>
</dbReference>
<keyword evidence="5" id="KW-0677">Repeat</keyword>
<dbReference type="InterPro" id="IPR046348">
    <property type="entry name" value="SIS_dom_sf"/>
</dbReference>
<evidence type="ECO:0000259" key="7">
    <source>
        <dbReference type="PROSITE" id="PS51278"/>
    </source>
</evidence>
<dbReference type="InterPro" id="IPR005855">
    <property type="entry name" value="GFAT"/>
</dbReference>
<dbReference type="GO" id="GO:0006487">
    <property type="term" value="P:protein N-linked glycosylation"/>
    <property type="evidence" value="ECO:0007669"/>
    <property type="project" value="TreeGrafter"/>
</dbReference>
<dbReference type="PANTHER" id="PTHR10937">
    <property type="entry name" value="GLUCOSAMINE--FRUCTOSE-6-PHOSPHATE AMINOTRANSFERASE, ISOMERIZING"/>
    <property type="match status" value="1"/>
</dbReference>
<dbReference type="STRING" id="671065.MetMK1DRAFT_00027180"/>
<evidence type="ECO:0000313" key="9">
    <source>
        <dbReference type="EMBL" id="EHP68291.1"/>
    </source>
</evidence>
<evidence type="ECO:0000313" key="10">
    <source>
        <dbReference type="Proteomes" id="UP000003980"/>
    </source>
</evidence>
<evidence type="ECO:0000256" key="2">
    <source>
        <dbReference type="ARBA" id="ARBA00012916"/>
    </source>
</evidence>
<dbReference type="Pfam" id="PF01380">
    <property type="entry name" value="SIS"/>
    <property type="match status" value="2"/>
</dbReference>
<dbReference type="InterPro" id="IPR047084">
    <property type="entry name" value="GFAT_N"/>
</dbReference>
<dbReference type="AlphaFoldDB" id="H2C815"/>
<organism evidence="9 10">
    <name type="scientific">Metallosphaera yellowstonensis MK1</name>
    <dbReference type="NCBI Taxonomy" id="671065"/>
    <lineage>
        <taxon>Archaea</taxon>
        <taxon>Thermoproteota</taxon>
        <taxon>Thermoprotei</taxon>
        <taxon>Sulfolobales</taxon>
        <taxon>Sulfolobaceae</taxon>
        <taxon>Metallosphaera</taxon>
    </lineage>
</organism>
<dbReference type="Gene3D" id="3.40.50.10490">
    <property type="entry name" value="Glucose-6-phosphate isomerase like protein, domain 1"/>
    <property type="match status" value="2"/>
</dbReference>
<dbReference type="InterPro" id="IPR001347">
    <property type="entry name" value="SIS_dom"/>
</dbReference>
<dbReference type="PROSITE" id="PS51278">
    <property type="entry name" value="GATASE_TYPE_2"/>
    <property type="match status" value="1"/>
</dbReference>
<dbReference type="NCBIfam" id="TIGR01135">
    <property type="entry name" value="glmS"/>
    <property type="match status" value="1"/>
</dbReference>
<dbReference type="CDD" id="cd00714">
    <property type="entry name" value="GFAT"/>
    <property type="match status" value="1"/>
</dbReference>
<gene>
    <name evidence="9" type="ORF">MetMK1DRAFT_00027180</name>
</gene>
<dbReference type="NCBIfam" id="NF001484">
    <property type="entry name" value="PRK00331.1"/>
    <property type="match status" value="1"/>
</dbReference>
<dbReference type="GO" id="GO:0004360">
    <property type="term" value="F:glutamine-fructose-6-phosphate transaminase (isomerizing) activity"/>
    <property type="evidence" value="ECO:0007669"/>
    <property type="project" value="UniProtKB-EC"/>
</dbReference>
<keyword evidence="3 9" id="KW-0032">Aminotransferase</keyword>
<sequence length="597" mass="65858">MCGIIGIASEKLSDRKLAELTVEILRRLEYRGYDSVGMASMSEDRIEVRKAKGSVEEFVKKRSPSTMKGKVFLGHTRWATHGEPSDINAHPHTDCSGEIAVVHNGTILNFAELKNDLIQKGHEFKSETDTEVVAHLIEHYRKLGMDNFTAFKRAILSIEGDHAILVVIKGDPRIFFSKRNNPLKIGVADGMTLISSDSWSMFMVTNKIIPINDEEFGYISARERYIEKFSGERVDTNSRLYTEDTESLASSHEGYESFMHKEILESHLAVRETLRSMMRETEIVSKAIKSLSEARRIFVVGAGTSYHAGLMFALRLQKAGLTSIPVIASEHHYFRATEDDAVLVISQSGETMDSLIASKHYRANGARILSLTNTLGNSISHESDIALHTRAGPEVGVAATKTFTSQVAALLFLSSNLLGEDVEYLKEAEQTVTNSLQAMGYALEIGTQLCKKSNAYYLGRGLGVPMALEGALKIKEIAYIHAEAYPAGESKHGPIALVEKGFPVVFINLGEFVGELSNNIKEMSARGAETIVLSINNRLSDNKELKVWREVSVSVSDTRLAPLAMAPLIQAIAYYAAKCKGVNPDRPRNLAKTVTVQ</sequence>
<evidence type="ECO:0000256" key="6">
    <source>
        <dbReference type="ARBA" id="ARBA00022962"/>
    </source>
</evidence>
<keyword evidence="4 9" id="KW-0808">Transferase</keyword>
<dbReference type="GO" id="GO:0097367">
    <property type="term" value="F:carbohydrate derivative binding"/>
    <property type="evidence" value="ECO:0007669"/>
    <property type="project" value="InterPro"/>
</dbReference>
<dbReference type="CDD" id="cd05009">
    <property type="entry name" value="SIS_GlmS_GlmD_2"/>
    <property type="match status" value="1"/>
</dbReference>
<feature type="domain" description="SIS" evidence="8">
    <location>
        <begin position="287"/>
        <end position="423"/>
    </location>
</feature>
<evidence type="ECO:0000256" key="5">
    <source>
        <dbReference type="ARBA" id="ARBA00022737"/>
    </source>
</evidence>
<dbReference type="HOGENOM" id="CLU_012520_7_0_2"/>
<dbReference type="RefSeq" id="WP_009074540.1">
    <property type="nucleotide sequence ID" value="NZ_JH597770.1"/>
</dbReference>
<dbReference type="eggNOG" id="arCOG00057">
    <property type="taxonomic scope" value="Archaea"/>
</dbReference>
<dbReference type="InterPro" id="IPR035490">
    <property type="entry name" value="GlmS/FrlB_SIS"/>
</dbReference>
<comment type="catalytic activity">
    <reaction evidence="1">
        <text>D-fructose 6-phosphate + L-glutamine = D-glucosamine 6-phosphate + L-glutamate</text>
        <dbReference type="Rhea" id="RHEA:13237"/>
        <dbReference type="ChEBI" id="CHEBI:29985"/>
        <dbReference type="ChEBI" id="CHEBI:58359"/>
        <dbReference type="ChEBI" id="CHEBI:58725"/>
        <dbReference type="ChEBI" id="CHEBI:61527"/>
        <dbReference type="EC" id="2.6.1.16"/>
    </reaction>
</comment>
<keyword evidence="10" id="KW-1185">Reference proteome</keyword>
<dbReference type="SUPFAM" id="SSF53697">
    <property type="entry name" value="SIS domain"/>
    <property type="match status" value="1"/>
</dbReference>
<evidence type="ECO:0000259" key="8">
    <source>
        <dbReference type="PROSITE" id="PS51464"/>
    </source>
</evidence>
<dbReference type="OrthoDB" id="372195at2157"/>
<protein>
    <recommendedName>
        <fullName evidence="2">glutamine--fructose-6-phosphate transaminase (isomerizing)</fullName>
        <ecNumber evidence="2">2.6.1.16</ecNumber>
    </recommendedName>
</protein>
<dbReference type="EC" id="2.6.1.16" evidence="2"/>
<evidence type="ECO:0000256" key="3">
    <source>
        <dbReference type="ARBA" id="ARBA00022576"/>
    </source>
</evidence>
<dbReference type="GO" id="GO:0006002">
    <property type="term" value="P:fructose 6-phosphate metabolic process"/>
    <property type="evidence" value="ECO:0007669"/>
    <property type="project" value="TreeGrafter"/>
</dbReference>
<feature type="domain" description="SIS" evidence="8">
    <location>
        <begin position="445"/>
        <end position="587"/>
    </location>
</feature>
<dbReference type="CDD" id="cd05008">
    <property type="entry name" value="SIS_GlmS_GlmD_1"/>
    <property type="match status" value="1"/>
</dbReference>
<dbReference type="Gene3D" id="3.60.20.10">
    <property type="entry name" value="Glutamine Phosphoribosylpyrophosphate, subunit 1, domain 1"/>
    <property type="match status" value="1"/>
</dbReference>
<dbReference type="Proteomes" id="UP000003980">
    <property type="component" value="Unassembled WGS sequence"/>
</dbReference>
<dbReference type="GO" id="GO:0006047">
    <property type="term" value="P:UDP-N-acetylglucosamine metabolic process"/>
    <property type="evidence" value="ECO:0007669"/>
    <property type="project" value="TreeGrafter"/>
</dbReference>
<dbReference type="Pfam" id="PF13522">
    <property type="entry name" value="GATase_6"/>
    <property type="match status" value="1"/>
</dbReference>
<reference evidence="9 10" key="1">
    <citation type="submission" date="2012-01" db="EMBL/GenBank/DDBJ databases">
        <title>Improved High-Quality Draft sequence of Metallosphaera yellowstonensis MK1.</title>
        <authorList>
            <consortium name="US DOE Joint Genome Institute"/>
            <person name="Lucas S."/>
            <person name="Han J."/>
            <person name="Cheng J.-F."/>
            <person name="Goodwin L."/>
            <person name="Pitluck S."/>
            <person name="Peters L."/>
            <person name="Teshima H."/>
            <person name="Detter J.C."/>
            <person name="Han C."/>
            <person name="Tapia R."/>
            <person name="Land M."/>
            <person name="Hauser L."/>
            <person name="Kyrpides N."/>
            <person name="Kozubal M."/>
            <person name="Macur R.E."/>
            <person name="Jay Z."/>
            <person name="Inskeep W."/>
            <person name="Woyke T."/>
        </authorList>
    </citation>
    <scope>NUCLEOTIDE SEQUENCE [LARGE SCALE GENOMIC DNA]</scope>
    <source>
        <strain evidence="9 10">MK1</strain>
    </source>
</reference>
<evidence type="ECO:0000256" key="1">
    <source>
        <dbReference type="ARBA" id="ARBA00001031"/>
    </source>
</evidence>
<keyword evidence="6" id="KW-0315">Glutamine amidotransferase</keyword>
<dbReference type="InterPro" id="IPR029055">
    <property type="entry name" value="Ntn_hydrolases_N"/>
</dbReference>
<feature type="domain" description="Glutamine amidotransferase type-2" evidence="7">
    <location>
        <begin position="2"/>
        <end position="222"/>
    </location>
</feature>
<dbReference type="SUPFAM" id="SSF56235">
    <property type="entry name" value="N-terminal nucleophile aminohydrolases (Ntn hydrolases)"/>
    <property type="match status" value="1"/>
</dbReference>